<accession>A0A6P0HMJ9</accession>
<dbReference type="EMBL" id="JAAGXA010000013">
    <property type="protein sequence ID" value="NEN79939.1"/>
    <property type="molecule type" value="Genomic_DNA"/>
</dbReference>
<organism evidence="2 3">
    <name type="scientific">Nocardioides zeae</name>
    <dbReference type="NCBI Taxonomy" id="1457234"/>
    <lineage>
        <taxon>Bacteria</taxon>
        <taxon>Bacillati</taxon>
        <taxon>Actinomycetota</taxon>
        <taxon>Actinomycetes</taxon>
        <taxon>Propionibacteriales</taxon>
        <taxon>Nocardioidaceae</taxon>
        <taxon>Nocardioides</taxon>
    </lineage>
</organism>
<evidence type="ECO:0000313" key="3">
    <source>
        <dbReference type="Proteomes" id="UP000468687"/>
    </source>
</evidence>
<name>A0A6P0HMJ9_9ACTN</name>
<gene>
    <name evidence="2" type="ORF">G3T38_16855</name>
</gene>
<sequence>MTTAPAMAAEPAAEASATAAILTIAGSPVDSGQFTVVNDGKEQSSTGTNSPEVADVLSNQSNVSVGVLYQDATTAVADGRGTSRACSGVAGTGAVVAEVGDGSCLTGGDAVTLLPGTVNLGDAQLIQSNILNPLTQPLNDALGPLVSQLTTPLSDVVNQVLGGLGNLGIVIESAGAIQSTCQATSTSASADSNIADLRGYVTVAGQEIEILDLPVGDIAPNTEVVTNLDDVVDAVLVGVDQQLTNGLNGALQPLTALLPYLDQINDLVIAQISSQLAPIRDNVLSLTLNKQSQPSANSIEVTALDLQVLPAASQFIGTSFASLELGKAFCKGGVADIDTPTPPTTTPDPTPPSDPTPAVPVSVPAGSAGETEVPWGPVALGGMAVLAGGAGVAQLVRSRRSI</sequence>
<feature type="compositionally biased region" description="Low complexity" evidence="1">
    <location>
        <begin position="359"/>
        <end position="369"/>
    </location>
</feature>
<evidence type="ECO:0000313" key="2">
    <source>
        <dbReference type="EMBL" id="NEN79939.1"/>
    </source>
</evidence>
<reference evidence="2 3" key="1">
    <citation type="journal article" date="2014" name="Int. J. Syst. Evol. Microbiol.">
        <title>Nocardioides zeae sp. nov., isolated from the stem of Zea mays.</title>
        <authorList>
            <person name="Glaeser S.P."/>
            <person name="McInroy J.A."/>
            <person name="Busse H.J."/>
            <person name="Kampfer P."/>
        </authorList>
    </citation>
    <scope>NUCLEOTIDE SEQUENCE [LARGE SCALE GENOMIC DNA]</scope>
    <source>
        <strain evidence="2 3">JCM 30728</strain>
    </source>
</reference>
<dbReference type="AlphaFoldDB" id="A0A6P0HMJ9"/>
<evidence type="ECO:0008006" key="4">
    <source>
        <dbReference type="Google" id="ProtNLM"/>
    </source>
</evidence>
<feature type="compositionally biased region" description="Pro residues" evidence="1">
    <location>
        <begin position="340"/>
        <end position="358"/>
    </location>
</feature>
<feature type="region of interest" description="Disordered" evidence="1">
    <location>
        <begin position="336"/>
        <end position="370"/>
    </location>
</feature>
<proteinExistence type="predicted"/>
<dbReference type="Proteomes" id="UP000468687">
    <property type="component" value="Unassembled WGS sequence"/>
</dbReference>
<dbReference type="RefSeq" id="WP_163773489.1">
    <property type="nucleotide sequence ID" value="NZ_JAAGXA010000013.1"/>
</dbReference>
<evidence type="ECO:0000256" key="1">
    <source>
        <dbReference type="SAM" id="MobiDB-lite"/>
    </source>
</evidence>
<comment type="caution">
    <text evidence="2">The sequence shown here is derived from an EMBL/GenBank/DDBJ whole genome shotgun (WGS) entry which is preliminary data.</text>
</comment>
<protein>
    <recommendedName>
        <fullName evidence="4">Choice-of-anchor G family protein</fullName>
    </recommendedName>
</protein>
<keyword evidence="3" id="KW-1185">Reference proteome</keyword>